<dbReference type="InterPro" id="IPR012337">
    <property type="entry name" value="RNaseH-like_sf"/>
</dbReference>
<protein>
    <recommendedName>
        <fullName evidence="3">DUF4371 domain-containing protein</fullName>
    </recommendedName>
</protein>
<evidence type="ECO:0000313" key="1">
    <source>
        <dbReference type="EMBL" id="CAH1995457.1"/>
    </source>
</evidence>
<evidence type="ECO:0008006" key="3">
    <source>
        <dbReference type="Google" id="ProtNLM"/>
    </source>
</evidence>
<accession>A0A9P0PSI4</accession>
<dbReference type="AlphaFoldDB" id="A0A9P0PSI4"/>
<name>A0A9P0PSI4_ACAOB</name>
<sequence>MIGSERIKQVSENRQRLTPIVESIIFLGLQNILLRGHRDSGRLFSDDSTNDEDVLNSEGNFRELIRFGVESGDNLLKKKLRELKLLSIRYVHKQPHPNEIIECCGEEILDTVLCRVRQSQYYSIIFDETTAISHKSQMPIVLRYCYQKHIYEDFMGFVDCYSNFDEDTMEPKLTGQILAQTAKHFIKTNNLDSKPCVGIGIDTCNLMLGEQKGAVMELQKCLPNALKSQCANYVLNLSISKSSSVQAVRNTVGKMKEVIAFFKTSAKRNTVLKRKLDGYRIHSMCETRWTERHDSVLQFESKFEKIVEVLNIISNWKDRQASSKAESLKIAITATQCIVSLKYLCDTSILALSDNLSKILQ</sequence>
<proteinExistence type="predicted"/>
<dbReference type="EMBL" id="CAKOFQ010007229">
    <property type="protein sequence ID" value="CAH1995457.1"/>
    <property type="molecule type" value="Genomic_DNA"/>
</dbReference>
<dbReference type="Proteomes" id="UP001152888">
    <property type="component" value="Unassembled WGS sequence"/>
</dbReference>
<dbReference type="PANTHER" id="PTHR46289">
    <property type="entry name" value="52 KDA REPRESSOR OF THE INHIBITOR OF THE PROTEIN KINASE-LIKE PROTEIN-RELATED"/>
    <property type="match status" value="1"/>
</dbReference>
<comment type="caution">
    <text evidence="1">The sequence shown here is derived from an EMBL/GenBank/DDBJ whole genome shotgun (WGS) entry which is preliminary data.</text>
</comment>
<reference evidence="1" key="1">
    <citation type="submission" date="2022-03" db="EMBL/GenBank/DDBJ databases">
        <authorList>
            <person name="Sayadi A."/>
        </authorList>
    </citation>
    <scope>NUCLEOTIDE SEQUENCE</scope>
</reference>
<dbReference type="PANTHER" id="PTHR46289:SF14">
    <property type="entry name" value="DUF4371 DOMAIN-CONTAINING PROTEIN"/>
    <property type="match status" value="1"/>
</dbReference>
<dbReference type="InterPro" id="IPR052958">
    <property type="entry name" value="IFN-induced_PKR_regulator"/>
</dbReference>
<dbReference type="OrthoDB" id="6604085at2759"/>
<organism evidence="1 2">
    <name type="scientific">Acanthoscelides obtectus</name>
    <name type="common">Bean weevil</name>
    <name type="synonym">Bruchus obtectus</name>
    <dbReference type="NCBI Taxonomy" id="200917"/>
    <lineage>
        <taxon>Eukaryota</taxon>
        <taxon>Metazoa</taxon>
        <taxon>Ecdysozoa</taxon>
        <taxon>Arthropoda</taxon>
        <taxon>Hexapoda</taxon>
        <taxon>Insecta</taxon>
        <taxon>Pterygota</taxon>
        <taxon>Neoptera</taxon>
        <taxon>Endopterygota</taxon>
        <taxon>Coleoptera</taxon>
        <taxon>Polyphaga</taxon>
        <taxon>Cucujiformia</taxon>
        <taxon>Chrysomeloidea</taxon>
        <taxon>Chrysomelidae</taxon>
        <taxon>Bruchinae</taxon>
        <taxon>Bruchini</taxon>
        <taxon>Acanthoscelides</taxon>
    </lineage>
</organism>
<dbReference type="SUPFAM" id="SSF53098">
    <property type="entry name" value="Ribonuclease H-like"/>
    <property type="match status" value="1"/>
</dbReference>
<evidence type="ECO:0000313" key="2">
    <source>
        <dbReference type="Proteomes" id="UP001152888"/>
    </source>
</evidence>
<keyword evidence="2" id="KW-1185">Reference proteome</keyword>
<gene>
    <name evidence="1" type="ORF">ACAOBT_LOCUS22618</name>
</gene>